<evidence type="ECO:0000313" key="1">
    <source>
        <dbReference type="EMBL" id="VFB17271.1"/>
    </source>
</evidence>
<evidence type="ECO:0000313" key="2">
    <source>
        <dbReference type="Proteomes" id="UP000377798"/>
    </source>
</evidence>
<gene>
    <name evidence="1" type="ORF">NCTC13150_01858</name>
</gene>
<dbReference type="SUPFAM" id="SSF52968">
    <property type="entry name" value="B12-dependent dehydatase associated subunit"/>
    <property type="match status" value="1"/>
</dbReference>
<dbReference type="EMBL" id="CAACYI010000001">
    <property type="protein sequence ID" value="VFB17271.1"/>
    <property type="molecule type" value="Genomic_DNA"/>
</dbReference>
<organism evidence="1 2">
    <name type="scientific">Urinicoccus massiliensis</name>
    <dbReference type="NCBI Taxonomy" id="1723382"/>
    <lineage>
        <taxon>Bacteria</taxon>
        <taxon>Bacillati</taxon>
        <taxon>Bacillota</taxon>
        <taxon>Tissierellia</taxon>
        <taxon>Tissierellales</taxon>
        <taxon>Peptoniphilaceae</taxon>
        <taxon>Urinicoccus</taxon>
    </lineage>
</organism>
<dbReference type="InterPro" id="IPR003208">
    <property type="entry name" value="Dehydtase/Dehydtase_re"/>
</dbReference>
<dbReference type="Gene3D" id="3.40.50.10150">
    <property type="entry name" value="B12-dependent dehydatase associated subunit"/>
    <property type="match status" value="1"/>
</dbReference>
<keyword evidence="2" id="KW-1185">Reference proteome</keyword>
<proteinExistence type="predicted"/>
<dbReference type="Proteomes" id="UP000377798">
    <property type="component" value="Unassembled WGS sequence"/>
</dbReference>
<accession>A0A8H2M9Q4</accession>
<dbReference type="InterPro" id="IPR010254">
    <property type="entry name" value="B12-dep_deHydtase_bsu"/>
</dbReference>
<reference evidence="1 2" key="1">
    <citation type="submission" date="2019-02" db="EMBL/GenBank/DDBJ databases">
        <authorList>
            <consortium name="Pathogen Informatics"/>
        </authorList>
    </citation>
    <scope>NUCLEOTIDE SEQUENCE [LARGE SCALE GENOMIC DNA]</scope>
    <source>
        <strain evidence="1 2">3012STDY7089603</strain>
    </source>
</reference>
<dbReference type="Pfam" id="PF02288">
    <property type="entry name" value="Dehydratase_MU"/>
    <property type="match status" value="1"/>
</dbReference>
<name>A0A8H2M9Q4_9FIRM</name>
<comment type="caution">
    <text evidence="1">The sequence shown here is derived from an EMBL/GenBank/DDBJ whole genome shotgun (WGS) entry which is preliminary data.</text>
</comment>
<sequence>MKAREDIAIFIAAQEGVDKSYIDWVQFGLEEESIPYERMDVQEEDPKVLADLAQKKSRLGIGIGVNQAGFSCLSSSDFKEGDVLFLDQRDQEKQFRNLGVNGARLLKGSPFKLEGGFN</sequence>
<dbReference type="RefSeq" id="WP_131749849.1">
    <property type="nucleotide sequence ID" value="NZ_CAACYI010000001.1"/>
</dbReference>
<dbReference type="AlphaFoldDB" id="A0A8H2M9Q4"/>
<protein>
    <submittedName>
        <fullName evidence="1">Uncharacterized protein</fullName>
    </submittedName>
</protein>